<reference evidence="6 7" key="1">
    <citation type="submission" date="2020-08" db="EMBL/GenBank/DDBJ databases">
        <title>Plant Genome Project.</title>
        <authorList>
            <person name="Zhang R.-G."/>
        </authorList>
    </citation>
    <scope>NUCLEOTIDE SEQUENCE [LARGE SCALE GENOMIC DNA]</scope>
    <source>
        <tissue evidence="6">Rhizome</tissue>
    </source>
</reference>
<name>A0A8J5G512_ZINOF</name>
<dbReference type="Pfam" id="PF07899">
    <property type="entry name" value="Frigida"/>
    <property type="match status" value="1"/>
</dbReference>
<dbReference type="GO" id="GO:0030154">
    <property type="term" value="P:cell differentiation"/>
    <property type="evidence" value="ECO:0007669"/>
    <property type="project" value="UniProtKB-KW"/>
</dbReference>
<dbReference type="PANTHER" id="PTHR31791:SF2">
    <property type="entry name" value="FRIGIDA-LIKE PROTEIN 4A-RELATED"/>
    <property type="match status" value="1"/>
</dbReference>
<dbReference type="PANTHER" id="PTHR31791">
    <property type="entry name" value="FRIGIDA-LIKE PROTEIN 3-RELATED"/>
    <property type="match status" value="1"/>
</dbReference>
<protein>
    <recommendedName>
        <fullName evidence="4">FRIGIDA-like protein</fullName>
    </recommendedName>
</protein>
<evidence type="ECO:0000256" key="4">
    <source>
        <dbReference type="RuleBase" id="RU364012"/>
    </source>
</evidence>
<organism evidence="6 7">
    <name type="scientific">Zingiber officinale</name>
    <name type="common">Ginger</name>
    <name type="synonym">Amomum zingiber</name>
    <dbReference type="NCBI Taxonomy" id="94328"/>
    <lineage>
        <taxon>Eukaryota</taxon>
        <taxon>Viridiplantae</taxon>
        <taxon>Streptophyta</taxon>
        <taxon>Embryophyta</taxon>
        <taxon>Tracheophyta</taxon>
        <taxon>Spermatophyta</taxon>
        <taxon>Magnoliopsida</taxon>
        <taxon>Liliopsida</taxon>
        <taxon>Zingiberales</taxon>
        <taxon>Zingiberaceae</taxon>
        <taxon>Zingiber</taxon>
    </lineage>
</organism>
<gene>
    <name evidence="6" type="ORF">ZIOFF_046136</name>
</gene>
<keyword evidence="7" id="KW-1185">Reference proteome</keyword>
<accession>A0A8J5G512</accession>
<evidence type="ECO:0000256" key="5">
    <source>
        <dbReference type="SAM" id="MobiDB-lite"/>
    </source>
</evidence>
<dbReference type="EMBL" id="JACMSC010000012">
    <property type="protein sequence ID" value="KAG6498224.1"/>
    <property type="molecule type" value="Genomic_DNA"/>
</dbReference>
<dbReference type="GO" id="GO:0009908">
    <property type="term" value="P:flower development"/>
    <property type="evidence" value="ECO:0007669"/>
    <property type="project" value="UniProtKB-KW"/>
</dbReference>
<evidence type="ECO:0000256" key="2">
    <source>
        <dbReference type="ARBA" id="ARBA00022782"/>
    </source>
</evidence>
<evidence type="ECO:0000256" key="3">
    <source>
        <dbReference type="ARBA" id="ARBA00023089"/>
    </source>
</evidence>
<dbReference type="AlphaFoldDB" id="A0A8J5G512"/>
<sequence>MGSEVASVVPSSVVQESLKQLERQQELISCCTVLWKELSDHFSVLERGLESRSEALRSKRQSLDASTQCALDSLRHRELSIDGAVDLALAKLEERRAAAAEALAAAAAEVEELDIAGKLRSLCTKMDFAGFFDFVVAKRKELEILRTELPVALSDCIDPAKFVLDAISVVFPLDKRTVKSPNDLGWACVMIFESLLLVLADPELGSTRPLVTRCARKRAEEMAKEWKEGLEHRGGFENVKPPDAHTFLQHVVTFGIVDTNDKNLYRRLVISFAWRRQMPKLAISLGLEDSMEDIIEELIDKGHQLDAINFAYEASLQDKFPPISLIQSFLKDLKKSTSTSEDSNNSGQAVDSGAYSVLLQNSTSRKDQSAIRAAIKCIQDHKLESEFPLESLQKQLETLEKVKVEKKKPAVSSPCSSTGPANKRTRANHGGPMPPAKAGRTTINACVSSFPTTPAYVRSPSAHTTYSAPPAYPHTVYGSRSPPAIREPYGYPVEEVAHIPLGATYPSPPMNYPAYGAYHNCGIGGYNNGLAPGYQQAYFSAKMKEVADEEMHQWVEMAIALAMKMKEQVGNPLTLMRSGWQEEEEMVGLRKGTLDLTS</sequence>
<keyword evidence="3 4" id="KW-0287">Flowering</keyword>
<keyword evidence="4" id="KW-0217">Developmental protein</keyword>
<proteinExistence type="inferred from homology"/>
<evidence type="ECO:0000256" key="1">
    <source>
        <dbReference type="ARBA" id="ARBA00008956"/>
    </source>
</evidence>
<dbReference type="InterPro" id="IPR012474">
    <property type="entry name" value="Frigida"/>
</dbReference>
<dbReference type="Proteomes" id="UP000734854">
    <property type="component" value="Unassembled WGS sequence"/>
</dbReference>
<comment type="caution">
    <text evidence="6">The sequence shown here is derived from an EMBL/GenBank/DDBJ whole genome shotgun (WGS) entry which is preliminary data.</text>
</comment>
<comment type="similarity">
    <text evidence="1 4">Belongs to the Frigida family.</text>
</comment>
<evidence type="ECO:0000313" key="7">
    <source>
        <dbReference type="Proteomes" id="UP000734854"/>
    </source>
</evidence>
<keyword evidence="2 4" id="KW-0221">Differentiation</keyword>
<evidence type="ECO:0000313" key="6">
    <source>
        <dbReference type="EMBL" id="KAG6498224.1"/>
    </source>
</evidence>
<feature type="region of interest" description="Disordered" evidence="5">
    <location>
        <begin position="408"/>
        <end position="438"/>
    </location>
</feature>